<organism evidence="2">
    <name type="scientific">Spironucleus salmonicida</name>
    <dbReference type="NCBI Taxonomy" id="348837"/>
    <lineage>
        <taxon>Eukaryota</taxon>
        <taxon>Metamonada</taxon>
        <taxon>Diplomonadida</taxon>
        <taxon>Hexamitidae</taxon>
        <taxon>Hexamitinae</taxon>
        <taxon>Spironucleus</taxon>
    </lineage>
</organism>
<reference evidence="2 3" key="1">
    <citation type="journal article" date="2014" name="PLoS Genet.">
        <title>The Genome of Spironucleus salmonicida Highlights a Fish Pathogen Adapted to Fluctuating Environments.</title>
        <authorList>
            <person name="Xu F."/>
            <person name="Jerlstrom-Hultqvist J."/>
            <person name="Einarsson E."/>
            <person name="Astvaldsson A."/>
            <person name="Svard S.G."/>
            <person name="Andersson J.O."/>
        </authorList>
    </citation>
    <scope>NUCLEOTIDE SEQUENCE</scope>
    <source>
        <strain evidence="3">ATCC 50377</strain>
    </source>
</reference>
<proteinExistence type="predicted"/>
<name>V6LET4_9EUKA</name>
<sequence>MKLKQKNSPIKRYKIVGILGRLSTLTFFTLMVIAYLVLEQLTCTFSFYTHTLAVRNTRSMIKQTDVIPQITYFNFTETISPLQVNLQQENFPVFIHLDSVEHTIRISSTEKDEVQLLTKTVNRGLKYPYPQFSAVFFDAKPTPPLFYANFSLVPRRPLVCIAETKAAWNATFHIGGKFVSAGILLSRAADIIIENAKFDAPVILDAQDALDIHVANSIVTIDVLNGKAVTLTVRNSTVTIACAPSDSTPCSNFTDYTFDDSTCRRTFQAAVSAASQQSVTVPISRDIDVVYTRDAASLVQVDCADLHIREK</sequence>
<evidence type="ECO:0000313" key="3">
    <source>
        <dbReference type="EMBL" id="KAH0576977.1"/>
    </source>
</evidence>
<dbReference type="VEuPathDB" id="GiardiaDB:SS50377_20325"/>
<evidence type="ECO:0000313" key="4">
    <source>
        <dbReference type="Proteomes" id="UP000018208"/>
    </source>
</evidence>
<keyword evidence="1" id="KW-0812">Transmembrane</keyword>
<dbReference type="EMBL" id="KI546147">
    <property type="protein sequence ID" value="EST43007.1"/>
    <property type="molecule type" value="Genomic_DNA"/>
</dbReference>
<dbReference type="AlphaFoldDB" id="V6LET4"/>
<dbReference type="EMBL" id="AUWU02000001">
    <property type="protein sequence ID" value="KAH0576977.1"/>
    <property type="molecule type" value="Genomic_DNA"/>
</dbReference>
<keyword evidence="4" id="KW-1185">Reference proteome</keyword>
<evidence type="ECO:0000256" key="1">
    <source>
        <dbReference type="SAM" id="Phobius"/>
    </source>
</evidence>
<feature type="transmembrane region" description="Helical" evidence="1">
    <location>
        <begin position="12"/>
        <end position="38"/>
    </location>
</feature>
<reference evidence="3" key="2">
    <citation type="submission" date="2020-12" db="EMBL/GenBank/DDBJ databases">
        <title>New Spironucleus salmonicida genome in near-complete chromosomes.</title>
        <authorList>
            <person name="Xu F."/>
            <person name="Kurt Z."/>
            <person name="Jimenez-Gonzalez A."/>
            <person name="Astvaldsson A."/>
            <person name="Andersson J.O."/>
            <person name="Svard S.G."/>
        </authorList>
    </citation>
    <scope>NUCLEOTIDE SEQUENCE</scope>
    <source>
        <strain evidence="3">ATCC 50377</strain>
    </source>
</reference>
<accession>V6LET4</accession>
<gene>
    <name evidence="2" type="ORF">SS50377_17308</name>
    <name evidence="3" type="ORF">SS50377_20325</name>
</gene>
<protein>
    <submittedName>
        <fullName evidence="2">Uncharacterized protein</fullName>
    </submittedName>
</protein>
<keyword evidence="1" id="KW-0472">Membrane</keyword>
<keyword evidence="1" id="KW-1133">Transmembrane helix</keyword>
<dbReference type="Proteomes" id="UP000018208">
    <property type="component" value="Unassembled WGS sequence"/>
</dbReference>
<evidence type="ECO:0000313" key="2">
    <source>
        <dbReference type="EMBL" id="EST43007.1"/>
    </source>
</evidence>